<sequence length="254" mass="26368">MARISILHPGAMGAAVGHALRDVGHDVGWLPEGRSPATANRAFAAGLAPWTDVGAADVVISLVPPAAAVETAARVEGFTGIYVDANAISPGRSAEVASIVRNGGATFVDGGVVGPPPTENGTTRLYLSGDEAVRIAALFDGSRVEAVTVEAGEFGASAVKMTYASWTKISAALVLAADGTAEAYGVADILHAEWARSQPDLARRLERARSSAVAKGWRWDDEMRQIAATFGEVGQPRGLGEAAADIYGRYERPE</sequence>
<reference evidence="2 3" key="1">
    <citation type="submission" date="2019-09" db="EMBL/GenBank/DDBJ databases">
        <title>Phylogeny of genus Pseudoclavibacter and closely related genus.</title>
        <authorList>
            <person name="Li Y."/>
        </authorList>
    </citation>
    <scope>NUCLEOTIDE SEQUENCE [LARGE SCALE GENOMIC DNA]</scope>
    <source>
        <strain evidence="2 3">EGI 60007</strain>
    </source>
</reference>
<dbReference type="InterPro" id="IPR015814">
    <property type="entry name" value="Pgluconate_DH_NAD-bd_C"/>
</dbReference>
<dbReference type="SUPFAM" id="SSF51735">
    <property type="entry name" value="NAD(P)-binding Rossmann-fold domains"/>
    <property type="match status" value="1"/>
</dbReference>
<dbReference type="Gene3D" id="3.40.50.720">
    <property type="entry name" value="NAD(P)-binding Rossmann-like Domain"/>
    <property type="match status" value="1"/>
</dbReference>
<dbReference type="EMBL" id="WBJY01000003">
    <property type="protein sequence ID" value="KAB1647861.1"/>
    <property type="molecule type" value="Genomic_DNA"/>
</dbReference>
<evidence type="ECO:0000259" key="1">
    <source>
        <dbReference type="Pfam" id="PF09130"/>
    </source>
</evidence>
<dbReference type="Gene3D" id="1.10.1040.10">
    <property type="entry name" value="N-(1-d-carboxylethyl)-l-norvaline Dehydrogenase, domain 2"/>
    <property type="match status" value="1"/>
</dbReference>
<dbReference type="AlphaFoldDB" id="A0A6H9WPA6"/>
<dbReference type="InterPro" id="IPR013328">
    <property type="entry name" value="6PGD_dom2"/>
</dbReference>
<dbReference type="Proteomes" id="UP000431744">
    <property type="component" value="Unassembled WGS sequence"/>
</dbReference>
<dbReference type="RefSeq" id="WP_158029754.1">
    <property type="nucleotide sequence ID" value="NZ_BMHG01000001.1"/>
</dbReference>
<dbReference type="InterPro" id="IPR008927">
    <property type="entry name" value="6-PGluconate_DH-like_C_sf"/>
</dbReference>
<name>A0A6H9WPA6_9MICO</name>
<comment type="caution">
    <text evidence="2">The sequence shown here is derived from an EMBL/GenBank/DDBJ whole genome shotgun (WGS) entry which is preliminary data.</text>
</comment>
<feature type="domain" description="Phosphogluconate dehydrogenase NAD-binding putative C-terminal" evidence="1">
    <location>
        <begin position="181"/>
        <end position="247"/>
    </location>
</feature>
<accession>A0A6H9WPA6</accession>
<protein>
    <submittedName>
        <fullName evidence="2">NAD(P)-dependent oxidoreductase</fullName>
    </submittedName>
</protein>
<evidence type="ECO:0000313" key="2">
    <source>
        <dbReference type="EMBL" id="KAB1647861.1"/>
    </source>
</evidence>
<keyword evidence="3" id="KW-1185">Reference proteome</keyword>
<dbReference type="InterPro" id="IPR036291">
    <property type="entry name" value="NAD(P)-bd_dom_sf"/>
</dbReference>
<dbReference type="SUPFAM" id="SSF48179">
    <property type="entry name" value="6-phosphogluconate dehydrogenase C-terminal domain-like"/>
    <property type="match status" value="1"/>
</dbReference>
<gene>
    <name evidence="2" type="ORF">F8O04_12640</name>
</gene>
<dbReference type="OrthoDB" id="943692at2"/>
<proteinExistence type="predicted"/>
<dbReference type="Pfam" id="PF09130">
    <property type="entry name" value="DUF1932"/>
    <property type="match status" value="1"/>
</dbReference>
<organism evidence="2 3">
    <name type="scientific">Pseudoclavibacter endophyticus</name>
    <dbReference type="NCBI Taxonomy" id="1778590"/>
    <lineage>
        <taxon>Bacteria</taxon>
        <taxon>Bacillati</taxon>
        <taxon>Actinomycetota</taxon>
        <taxon>Actinomycetes</taxon>
        <taxon>Micrococcales</taxon>
        <taxon>Microbacteriaceae</taxon>
        <taxon>Pseudoclavibacter</taxon>
    </lineage>
</organism>
<evidence type="ECO:0000313" key="3">
    <source>
        <dbReference type="Proteomes" id="UP000431744"/>
    </source>
</evidence>